<dbReference type="AlphaFoldDB" id="A0A0A9AW98"/>
<name>A0A0A9AW98_ARUDO</name>
<organism evidence="1">
    <name type="scientific">Arundo donax</name>
    <name type="common">Giant reed</name>
    <name type="synonym">Donax arundinaceus</name>
    <dbReference type="NCBI Taxonomy" id="35708"/>
    <lineage>
        <taxon>Eukaryota</taxon>
        <taxon>Viridiplantae</taxon>
        <taxon>Streptophyta</taxon>
        <taxon>Embryophyta</taxon>
        <taxon>Tracheophyta</taxon>
        <taxon>Spermatophyta</taxon>
        <taxon>Magnoliopsida</taxon>
        <taxon>Liliopsida</taxon>
        <taxon>Poales</taxon>
        <taxon>Poaceae</taxon>
        <taxon>PACMAD clade</taxon>
        <taxon>Arundinoideae</taxon>
        <taxon>Arundineae</taxon>
        <taxon>Arundo</taxon>
    </lineage>
</organism>
<reference evidence="1" key="2">
    <citation type="journal article" date="2015" name="Data Brief">
        <title>Shoot transcriptome of the giant reed, Arundo donax.</title>
        <authorList>
            <person name="Barrero R.A."/>
            <person name="Guerrero F.D."/>
            <person name="Moolhuijzen P."/>
            <person name="Goolsby J.A."/>
            <person name="Tidwell J."/>
            <person name="Bellgard S.E."/>
            <person name="Bellgard M.I."/>
        </authorList>
    </citation>
    <scope>NUCLEOTIDE SEQUENCE</scope>
    <source>
        <tissue evidence="1">Shoot tissue taken approximately 20 cm above the soil surface</tissue>
    </source>
</reference>
<proteinExistence type="predicted"/>
<accession>A0A0A9AW98</accession>
<protein>
    <submittedName>
        <fullName evidence="1">Uncharacterized protein</fullName>
    </submittedName>
</protein>
<reference evidence="1" key="1">
    <citation type="submission" date="2014-09" db="EMBL/GenBank/DDBJ databases">
        <authorList>
            <person name="Magalhaes I.L.F."/>
            <person name="Oliveira U."/>
            <person name="Santos F.R."/>
            <person name="Vidigal T.H.D.A."/>
            <person name="Brescovit A.D."/>
            <person name="Santos A.J."/>
        </authorList>
    </citation>
    <scope>NUCLEOTIDE SEQUENCE</scope>
    <source>
        <tissue evidence="1">Shoot tissue taken approximately 20 cm above the soil surface</tissue>
    </source>
</reference>
<evidence type="ECO:0000313" key="1">
    <source>
        <dbReference type="EMBL" id="JAD51382.1"/>
    </source>
</evidence>
<sequence>MPHAFVDTGDYYDMTNIMMGFYVGTQNDRIPFNNPLDVLCHTSLKNRWLHLNFVE</sequence>
<dbReference type="EMBL" id="GBRH01246513">
    <property type="protein sequence ID" value="JAD51382.1"/>
    <property type="molecule type" value="Transcribed_RNA"/>
</dbReference>